<protein>
    <submittedName>
        <fullName evidence="2">Uncharacterized protein</fullName>
    </submittedName>
</protein>
<reference evidence="2 3" key="1">
    <citation type="journal article" date="2015" name="Nature">
        <title>rRNA introns, odd ribosomes, and small enigmatic genomes across a large radiation of phyla.</title>
        <authorList>
            <person name="Brown C.T."/>
            <person name="Hug L.A."/>
            <person name="Thomas B.C."/>
            <person name="Sharon I."/>
            <person name="Castelle C.J."/>
            <person name="Singh A."/>
            <person name="Wilkins M.J."/>
            <person name="Williams K.H."/>
            <person name="Banfield J.F."/>
        </authorList>
    </citation>
    <scope>NUCLEOTIDE SEQUENCE [LARGE SCALE GENOMIC DNA]</scope>
</reference>
<gene>
    <name evidence="2" type="ORF">UY39_C0003G0015</name>
</gene>
<sequence length="128" mass="13619">MSEITTFLAQIIGPVTLALGVGIYVSPRYYTKMYKNLENETTAILVAAIAAISAGMVMVLVHNTWNTFPEMVISALGWIVLLKGVSLAVAPHLVENAAEKLANSGAMRFSAVLVVVLGGYLSYVGFIA</sequence>
<organism evidence="2 3">
    <name type="scientific">Candidatus Kaiserbacteria bacterium GW2011_GWC2_49_12</name>
    <dbReference type="NCBI Taxonomy" id="1618675"/>
    <lineage>
        <taxon>Bacteria</taxon>
        <taxon>Candidatus Kaiseribacteriota</taxon>
    </lineage>
</organism>
<feature type="transmembrane region" description="Helical" evidence="1">
    <location>
        <begin position="42"/>
        <end position="65"/>
    </location>
</feature>
<evidence type="ECO:0000256" key="1">
    <source>
        <dbReference type="SAM" id="Phobius"/>
    </source>
</evidence>
<proteinExistence type="predicted"/>
<keyword evidence="1" id="KW-0472">Membrane</keyword>
<dbReference type="AlphaFoldDB" id="A0A0G1VNH7"/>
<evidence type="ECO:0000313" key="3">
    <source>
        <dbReference type="Proteomes" id="UP000034589"/>
    </source>
</evidence>
<keyword evidence="1" id="KW-1133">Transmembrane helix</keyword>
<dbReference type="Proteomes" id="UP000034589">
    <property type="component" value="Unassembled WGS sequence"/>
</dbReference>
<feature type="transmembrane region" description="Helical" evidence="1">
    <location>
        <begin position="71"/>
        <end position="94"/>
    </location>
</feature>
<dbReference type="EMBL" id="LCPV01000003">
    <property type="protein sequence ID" value="KKW08028.1"/>
    <property type="molecule type" value="Genomic_DNA"/>
</dbReference>
<name>A0A0G1VNH7_9BACT</name>
<feature type="transmembrane region" description="Helical" evidence="1">
    <location>
        <begin position="6"/>
        <end position="30"/>
    </location>
</feature>
<evidence type="ECO:0000313" key="2">
    <source>
        <dbReference type="EMBL" id="KKW08028.1"/>
    </source>
</evidence>
<accession>A0A0G1VNH7</accession>
<feature type="transmembrane region" description="Helical" evidence="1">
    <location>
        <begin position="106"/>
        <end position="126"/>
    </location>
</feature>
<keyword evidence="1" id="KW-0812">Transmembrane</keyword>
<comment type="caution">
    <text evidence="2">The sequence shown here is derived from an EMBL/GenBank/DDBJ whole genome shotgun (WGS) entry which is preliminary data.</text>
</comment>